<dbReference type="RefSeq" id="WP_284307806.1">
    <property type="nucleotide sequence ID" value="NZ_BSPB01000015.1"/>
</dbReference>
<dbReference type="Gene3D" id="3.40.1190.20">
    <property type="match status" value="1"/>
</dbReference>
<dbReference type="InterPro" id="IPR002139">
    <property type="entry name" value="Ribo/fructo_kinase"/>
</dbReference>
<comment type="similarity">
    <text evidence="1">Belongs to the carbohydrate kinase PfkB family.</text>
</comment>
<dbReference type="Proteomes" id="UP001156903">
    <property type="component" value="Unassembled WGS sequence"/>
</dbReference>
<evidence type="ECO:0000256" key="3">
    <source>
        <dbReference type="ARBA" id="ARBA00022777"/>
    </source>
</evidence>
<dbReference type="PANTHER" id="PTHR10584">
    <property type="entry name" value="SUGAR KINASE"/>
    <property type="match status" value="1"/>
</dbReference>
<dbReference type="PROSITE" id="PS00583">
    <property type="entry name" value="PFKB_KINASES_1"/>
    <property type="match status" value="1"/>
</dbReference>
<keyword evidence="2" id="KW-0808">Transferase</keyword>
<accession>A0ABQ6C934</accession>
<sequence>MDTQGSVFVLGNHVQACCWHMDRLPRAGETFQANSLTIEPGGKGLNVALGLHRLGQHVHLVLGCGRDAAGDAVVQLLREEGLDLSGVFRFDGMSGWGAGFIAADGHNAIAVYPGANLLLRAEHVCAVEASLMASDLVYGQFETSIEAVEQAFAMAHGRGICTVLNPSPWQPVPERIRAATRVIIANEGEAAGLLALSPLCTQTVADWALVQDWLRAGVADVWVQWPALEVLVVTLGGLGACVWPRPAHGGRSEAIFMPSLPVEALDTVGAGDAFATGWLVRWLSLGKPDWHSCGVIEQCLRFGHIMGAHMVGTVGVLQGLPSQSTLAAVQTALCTAAPQCFSEASGGIGSQPA</sequence>
<keyword evidence="6" id="KW-1185">Reference proteome</keyword>
<evidence type="ECO:0000256" key="1">
    <source>
        <dbReference type="ARBA" id="ARBA00010688"/>
    </source>
</evidence>
<evidence type="ECO:0000256" key="2">
    <source>
        <dbReference type="ARBA" id="ARBA00022679"/>
    </source>
</evidence>
<reference evidence="6" key="1">
    <citation type="journal article" date="2019" name="Int. J. Syst. Evol. Microbiol.">
        <title>The Global Catalogue of Microorganisms (GCM) 10K type strain sequencing project: providing services to taxonomists for standard genome sequencing and annotation.</title>
        <authorList>
            <consortium name="The Broad Institute Genomics Platform"/>
            <consortium name="The Broad Institute Genome Sequencing Center for Infectious Disease"/>
            <person name="Wu L."/>
            <person name="Ma J."/>
        </authorList>
    </citation>
    <scope>NUCLEOTIDE SEQUENCE [LARGE SCALE GENOMIC DNA]</scope>
    <source>
        <strain evidence="6">NBRC 109341</strain>
    </source>
</reference>
<organism evidence="5 6">
    <name type="scientific">Hydrogenophaga electricum</name>
    <dbReference type="NCBI Taxonomy" id="1230953"/>
    <lineage>
        <taxon>Bacteria</taxon>
        <taxon>Pseudomonadati</taxon>
        <taxon>Pseudomonadota</taxon>
        <taxon>Betaproteobacteria</taxon>
        <taxon>Burkholderiales</taxon>
        <taxon>Comamonadaceae</taxon>
        <taxon>Hydrogenophaga</taxon>
    </lineage>
</organism>
<dbReference type="SUPFAM" id="SSF53613">
    <property type="entry name" value="Ribokinase-like"/>
    <property type="match status" value="1"/>
</dbReference>
<dbReference type="InterPro" id="IPR011611">
    <property type="entry name" value="PfkB_dom"/>
</dbReference>
<dbReference type="Pfam" id="PF00294">
    <property type="entry name" value="PfkB"/>
    <property type="match status" value="1"/>
</dbReference>
<evidence type="ECO:0000259" key="4">
    <source>
        <dbReference type="Pfam" id="PF00294"/>
    </source>
</evidence>
<dbReference type="PANTHER" id="PTHR10584:SF166">
    <property type="entry name" value="RIBOKINASE"/>
    <property type="match status" value="1"/>
</dbReference>
<dbReference type="InterPro" id="IPR029056">
    <property type="entry name" value="Ribokinase-like"/>
</dbReference>
<keyword evidence="3" id="KW-0418">Kinase</keyword>
<dbReference type="EMBL" id="BSPB01000015">
    <property type="protein sequence ID" value="GLS14742.1"/>
    <property type="molecule type" value="Genomic_DNA"/>
</dbReference>
<dbReference type="InterPro" id="IPR002173">
    <property type="entry name" value="Carboh/pur_kinase_PfkB_CS"/>
</dbReference>
<name>A0ABQ6C934_9BURK</name>
<dbReference type="PRINTS" id="PR00990">
    <property type="entry name" value="RIBOKINASE"/>
</dbReference>
<gene>
    <name evidence="5" type="primary">rbsK</name>
    <name evidence="5" type="ORF">GCM10007935_21740</name>
</gene>
<evidence type="ECO:0000313" key="5">
    <source>
        <dbReference type="EMBL" id="GLS14742.1"/>
    </source>
</evidence>
<evidence type="ECO:0000313" key="6">
    <source>
        <dbReference type="Proteomes" id="UP001156903"/>
    </source>
</evidence>
<comment type="caution">
    <text evidence="5">The sequence shown here is derived from an EMBL/GenBank/DDBJ whole genome shotgun (WGS) entry which is preliminary data.</text>
</comment>
<feature type="domain" description="Carbohydrate kinase PfkB" evidence="4">
    <location>
        <begin position="27"/>
        <end position="321"/>
    </location>
</feature>
<protein>
    <submittedName>
        <fullName evidence="5">Ribokinase</fullName>
    </submittedName>
</protein>
<proteinExistence type="inferred from homology"/>